<reference evidence="3 4" key="1">
    <citation type="submission" date="2017-06" db="EMBL/GenBank/DDBJ databases">
        <title>Sequencing and comparative analysis of myxobacterial genomes.</title>
        <authorList>
            <person name="Rupp O."/>
            <person name="Goesmann A."/>
            <person name="Sogaard-Andersen L."/>
        </authorList>
    </citation>
    <scope>NUCLEOTIDE SEQUENCE [LARGE SCALE GENOMIC DNA]</scope>
    <source>
        <strain evidence="3 4">DSM 14697</strain>
    </source>
</reference>
<sequence>MATGTLRGPDIQRVARAGKEAGRGGVEWAARVGYTARAAVYAVIGVLALMLAAGEGGQTTDTHGAVAEVARQPFGSVLLVLLGVGLLAFALWRFAQAAWDLEDKGRSGKGIAARVGMAGSGVIHASLALTAFNLLRGRGGGGSGGNQGLTAKLLSQPFGQVLVVLVGVAVMAFAGYQLYRAWKGRMLEKLTLSGLAARRRTWVERICKAGVAARGVVFLLVGWFFIQAALSADPGEAGGLGEALGTLAAQPFGPWLLGVVALGLVGYAVYQLCAARYRHIPTPS</sequence>
<accession>A0A250K3T1</accession>
<feature type="transmembrane region" description="Helical" evidence="1">
    <location>
        <begin position="38"/>
        <end position="54"/>
    </location>
</feature>
<protein>
    <submittedName>
        <fullName evidence="3">Membrane protein</fullName>
    </submittedName>
</protein>
<dbReference type="Proteomes" id="UP000217343">
    <property type="component" value="Chromosome"/>
</dbReference>
<keyword evidence="1" id="KW-1133">Transmembrane helix</keyword>
<name>A0A250K3T1_9BACT</name>
<evidence type="ECO:0000313" key="4">
    <source>
        <dbReference type="Proteomes" id="UP000217343"/>
    </source>
</evidence>
<dbReference type="AlphaFoldDB" id="A0A250K3T1"/>
<feature type="transmembrane region" description="Helical" evidence="1">
    <location>
        <begin position="74"/>
        <end position="94"/>
    </location>
</feature>
<dbReference type="Pfam" id="PF06724">
    <property type="entry name" value="DUF1206"/>
    <property type="match status" value="3"/>
</dbReference>
<dbReference type="RefSeq" id="WP_013938185.1">
    <property type="nucleotide sequence ID" value="NZ_CP022203.1"/>
</dbReference>
<feature type="domain" description="DUF1206" evidence="2">
    <location>
        <begin position="209"/>
        <end position="278"/>
    </location>
</feature>
<dbReference type="OrthoDB" id="5702018at2"/>
<feature type="transmembrane region" description="Helical" evidence="1">
    <location>
        <begin position="158"/>
        <end position="179"/>
    </location>
</feature>
<proteinExistence type="predicted"/>
<dbReference type="KEGG" id="mmas:MYMAC_005906"/>
<evidence type="ECO:0000259" key="2">
    <source>
        <dbReference type="Pfam" id="PF06724"/>
    </source>
</evidence>
<gene>
    <name evidence="3" type="ORF">MYMAC_005906</name>
</gene>
<feature type="transmembrane region" description="Helical" evidence="1">
    <location>
        <begin position="115"/>
        <end position="135"/>
    </location>
</feature>
<feature type="domain" description="DUF1206" evidence="2">
    <location>
        <begin position="32"/>
        <end position="100"/>
    </location>
</feature>
<evidence type="ECO:0000256" key="1">
    <source>
        <dbReference type="SAM" id="Phobius"/>
    </source>
</evidence>
<organism evidence="3 4">
    <name type="scientific">Corallococcus macrosporus DSM 14697</name>
    <dbReference type="NCBI Taxonomy" id="1189310"/>
    <lineage>
        <taxon>Bacteria</taxon>
        <taxon>Pseudomonadati</taxon>
        <taxon>Myxococcota</taxon>
        <taxon>Myxococcia</taxon>
        <taxon>Myxococcales</taxon>
        <taxon>Cystobacterineae</taxon>
        <taxon>Myxococcaceae</taxon>
        <taxon>Corallococcus</taxon>
    </lineage>
</organism>
<dbReference type="EMBL" id="CP022203">
    <property type="protein sequence ID" value="ATB50251.1"/>
    <property type="molecule type" value="Genomic_DNA"/>
</dbReference>
<feature type="domain" description="DUF1206" evidence="2">
    <location>
        <begin position="115"/>
        <end position="183"/>
    </location>
</feature>
<feature type="transmembrane region" description="Helical" evidence="1">
    <location>
        <begin position="252"/>
        <end position="270"/>
    </location>
</feature>
<dbReference type="InterPro" id="IPR009597">
    <property type="entry name" value="DUF1206"/>
</dbReference>
<keyword evidence="1" id="KW-0812">Transmembrane</keyword>
<keyword evidence="1" id="KW-0472">Membrane</keyword>
<evidence type="ECO:0000313" key="3">
    <source>
        <dbReference type="EMBL" id="ATB50251.1"/>
    </source>
</evidence>
<feature type="transmembrane region" description="Helical" evidence="1">
    <location>
        <begin position="209"/>
        <end position="232"/>
    </location>
</feature>
<keyword evidence="4" id="KW-1185">Reference proteome</keyword>